<dbReference type="Gene3D" id="3.10.490.10">
    <property type="entry name" value="Gamma-glutamyl cyclotransferase-like"/>
    <property type="match status" value="1"/>
</dbReference>
<accession>A0A165ZX45</accession>
<dbReference type="SUPFAM" id="SSF110857">
    <property type="entry name" value="Gamma-glutamyl cyclotransferase-like"/>
    <property type="match status" value="1"/>
</dbReference>
<dbReference type="PANTHER" id="PTHR31544:SF2">
    <property type="entry name" value="AIG2-LIKE PROTEIN D"/>
    <property type="match status" value="1"/>
</dbReference>
<dbReference type="InterPro" id="IPR009288">
    <property type="entry name" value="AIG2-like_dom"/>
</dbReference>
<gene>
    <name evidence="5" type="ORF">FIBSPDRAFT_195475</name>
</gene>
<organism evidence="5 6">
    <name type="scientific">Athelia psychrophila</name>
    <dbReference type="NCBI Taxonomy" id="1759441"/>
    <lineage>
        <taxon>Eukaryota</taxon>
        <taxon>Fungi</taxon>
        <taxon>Dikarya</taxon>
        <taxon>Basidiomycota</taxon>
        <taxon>Agaricomycotina</taxon>
        <taxon>Agaricomycetes</taxon>
        <taxon>Agaricomycetidae</taxon>
        <taxon>Atheliales</taxon>
        <taxon>Atheliaceae</taxon>
        <taxon>Athelia</taxon>
    </lineage>
</organism>
<evidence type="ECO:0000313" key="5">
    <source>
        <dbReference type="EMBL" id="KZP11022.1"/>
    </source>
</evidence>
<feature type="domain" description="Gamma-glutamylcyclotransferase AIG2-like" evidence="4">
    <location>
        <begin position="10"/>
        <end position="106"/>
    </location>
</feature>
<dbReference type="CDD" id="cd06661">
    <property type="entry name" value="GGCT_like"/>
    <property type="match status" value="1"/>
</dbReference>
<dbReference type="Pfam" id="PF06094">
    <property type="entry name" value="GGACT"/>
    <property type="match status" value="1"/>
</dbReference>
<comment type="similarity">
    <text evidence="1">Belongs to the gamma-glutamylcyclotransferase family.</text>
</comment>
<proteinExistence type="inferred from homology"/>
<protein>
    <recommendedName>
        <fullName evidence="3">Putative gamma-glutamylcyclotransferase</fullName>
    </recommendedName>
</protein>
<dbReference type="AlphaFoldDB" id="A0A165ZX45"/>
<name>A0A165ZX45_9AGAM</name>
<dbReference type="PANTHER" id="PTHR31544">
    <property type="entry name" value="AIG2-LIKE PROTEIN D"/>
    <property type="match status" value="1"/>
</dbReference>
<keyword evidence="6" id="KW-1185">Reference proteome</keyword>
<dbReference type="OrthoDB" id="1044435at2759"/>
<sequence>MNPDRPYAAFFYGTLMHPEILKRVIGNDGTHLKICSAILLDHTRHQIKHADYPAVIPYSKSKSLFNRELSPEDKSVRGSLVTGLSESDVQLLDVFEGDYTRDLVPVHPISPYSTLAPHPPGAHQNQSIPAAVPHTHSPSTLPRPILAHTYVWCQPVQQLAPRLWSFDDFVNNSAWKWVGVGASGNTEYKEVDKRRERGGFITRCGDHKI</sequence>
<dbReference type="EMBL" id="KV417669">
    <property type="protein sequence ID" value="KZP11022.1"/>
    <property type="molecule type" value="Genomic_DNA"/>
</dbReference>
<dbReference type="GO" id="GO:0016740">
    <property type="term" value="F:transferase activity"/>
    <property type="evidence" value="ECO:0007669"/>
    <property type="project" value="UniProtKB-KW"/>
</dbReference>
<evidence type="ECO:0000256" key="3">
    <source>
        <dbReference type="ARBA" id="ARBA00030602"/>
    </source>
</evidence>
<evidence type="ECO:0000256" key="1">
    <source>
        <dbReference type="ARBA" id="ARBA00008861"/>
    </source>
</evidence>
<evidence type="ECO:0000259" key="4">
    <source>
        <dbReference type="Pfam" id="PF06094"/>
    </source>
</evidence>
<reference evidence="5 6" key="1">
    <citation type="journal article" date="2016" name="Mol. Biol. Evol.">
        <title>Comparative Genomics of Early-Diverging Mushroom-Forming Fungi Provides Insights into the Origins of Lignocellulose Decay Capabilities.</title>
        <authorList>
            <person name="Nagy L.G."/>
            <person name="Riley R."/>
            <person name="Tritt A."/>
            <person name="Adam C."/>
            <person name="Daum C."/>
            <person name="Floudas D."/>
            <person name="Sun H."/>
            <person name="Yadav J.S."/>
            <person name="Pangilinan J."/>
            <person name="Larsson K.H."/>
            <person name="Matsuura K."/>
            <person name="Barry K."/>
            <person name="Labutti K."/>
            <person name="Kuo R."/>
            <person name="Ohm R.A."/>
            <person name="Bhattacharya S.S."/>
            <person name="Shirouzu T."/>
            <person name="Yoshinaga Y."/>
            <person name="Martin F.M."/>
            <person name="Grigoriev I.V."/>
            <person name="Hibbett D.S."/>
        </authorList>
    </citation>
    <scope>NUCLEOTIDE SEQUENCE [LARGE SCALE GENOMIC DNA]</scope>
    <source>
        <strain evidence="5 6">CBS 109695</strain>
    </source>
</reference>
<dbReference type="InterPro" id="IPR045038">
    <property type="entry name" value="AIG2-like"/>
</dbReference>
<dbReference type="InterPro" id="IPR036568">
    <property type="entry name" value="GGCT-like_sf"/>
</dbReference>
<evidence type="ECO:0000313" key="6">
    <source>
        <dbReference type="Proteomes" id="UP000076532"/>
    </source>
</evidence>
<keyword evidence="2" id="KW-0808">Transferase</keyword>
<dbReference type="Proteomes" id="UP000076532">
    <property type="component" value="Unassembled WGS sequence"/>
</dbReference>
<dbReference type="InterPro" id="IPR013024">
    <property type="entry name" value="GGCT-like"/>
</dbReference>
<evidence type="ECO:0000256" key="2">
    <source>
        <dbReference type="ARBA" id="ARBA00022679"/>
    </source>
</evidence>